<dbReference type="Gene3D" id="3.40.630.30">
    <property type="match status" value="1"/>
</dbReference>
<dbReference type="Proteomes" id="UP000254512">
    <property type="component" value="Unassembled WGS sequence"/>
</dbReference>
<name>A0A377J6Y3_GRIHO</name>
<dbReference type="PANTHER" id="PTHR43877">
    <property type="entry name" value="AMINOALKYLPHOSPHONATE N-ACETYLTRANSFERASE-RELATED-RELATED"/>
    <property type="match status" value="1"/>
</dbReference>
<gene>
    <name evidence="4" type="ORF">NCTC11645_03236</name>
</gene>
<dbReference type="GO" id="GO:0016747">
    <property type="term" value="F:acyltransferase activity, transferring groups other than amino-acyl groups"/>
    <property type="evidence" value="ECO:0007669"/>
    <property type="project" value="InterPro"/>
</dbReference>
<dbReference type="InterPro" id="IPR000182">
    <property type="entry name" value="GNAT_dom"/>
</dbReference>
<accession>A0A377J6Y3</accession>
<protein>
    <submittedName>
        <fullName evidence="4">Putative acetyltransferase YhhY</fullName>
    </submittedName>
</protein>
<dbReference type="RefSeq" id="WP_115660205.1">
    <property type="nucleotide sequence ID" value="NZ_UGHD01000003.1"/>
</dbReference>
<dbReference type="CDD" id="cd04301">
    <property type="entry name" value="NAT_SF"/>
    <property type="match status" value="1"/>
</dbReference>
<evidence type="ECO:0000256" key="1">
    <source>
        <dbReference type="ARBA" id="ARBA00022679"/>
    </source>
</evidence>
<sequence>MNLTIRTALDSDARRITDIINPIIRSGRYIFLDSPFSVSDQAFLIQYFPVNGVFLVAEEKDTKEIVGYQTVEPFANYSRALDHVGIVNTYVAKQYHRQGIATALFSTMLDIARSRGFEKLVAQVRADNDAALQTYTKQGFEVSGRAKKQAKIGENYIDEITMERFL</sequence>
<evidence type="ECO:0000256" key="2">
    <source>
        <dbReference type="ARBA" id="ARBA00023315"/>
    </source>
</evidence>
<organism evidence="4 5">
    <name type="scientific">Grimontia hollisae</name>
    <name type="common">Vibrio hollisae</name>
    <dbReference type="NCBI Taxonomy" id="673"/>
    <lineage>
        <taxon>Bacteria</taxon>
        <taxon>Pseudomonadati</taxon>
        <taxon>Pseudomonadota</taxon>
        <taxon>Gammaproteobacteria</taxon>
        <taxon>Vibrionales</taxon>
        <taxon>Vibrionaceae</taxon>
        <taxon>Grimontia</taxon>
    </lineage>
</organism>
<dbReference type="InterPro" id="IPR016181">
    <property type="entry name" value="Acyl_CoA_acyltransferase"/>
</dbReference>
<dbReference type="InterPro" id="IPR050832">
    <property type="entry name" value="Bact_Acetyltransf"/>
</dbReference>
<evidence type="ECO:0000313" key="4">
    <source>
        <dbReference type="EMBL" id="STO98252.1"/>
    </source>
</evidence>
<dbReference type="EMBL" id="UGHD01000003">
    <property type="protein sequence ID" value="STO98252.1"/>
    <property type="molecule type" value="Genomic_DNA"/>
</dbReference>
<dbReference type="Pfam" id="PF00583">
    <property type="entry name" value="Acetyltransf_1"/>
    <property type="match status" value="1"/>
</dbReference>
<feature type="domain" description="N-acetyltransferase" evidence="3">
    <location>
        <begin position="3"/>
        <end position="163"/>
    </location>
</feature>
<keyword evidence="1 4" id="KW-0808">Transferase</keyword>
<evidence type="ECO:0000259" key="3">
    <source>
        <dbReference type="PROSITE" id="PS51186"/>
    </source>
</evidence>
<dbReference type="PROSITE" id="PS51186">
    <property type="entry name" value="GNAT"/>
    <property type="match status" value="1"/>
</dbReference>
<evidence type="ECO:0000313" key="5">
    <source>
        <dbReference type="Proteomes" id="UP000254512"/>
    </source>
</evidence>
<reference evidence="4 5" key="1">
    <citation type="submission" date="2018-06" db="EMBL/GenBank/DDBJ databases">
        <authorList>
            <consortium name="Pathogen Informatics"/>
            <person name="Doyle S."/>
        </authorList>
    </citation>
    <scope>NUCLEOTIDE SEQUENCE [LARGE SCALE GENOMIC DNA]</scope>
    <source>
        <strain evidence="4 5">NCTC11645</strain>
    </source>
</reference>
<keyword evidence="2" id="KW-0012">Acyltransferase</keyword>
<dbReference type="AlphaFoldDB" id="A0A377J6Y3"/>
<dbReference type="SUPFAM" id="SSF55729">
    <property type="entry name" value="Acyl-CoA N-acyltransferases (Nat)"/>
    <property type="match status" value="1"/>
</dbReference>
<dbReference type="PANTHER" id="PTHR43877:SF1">
    <property type="entry name" value="ACETYLTRANSFERASE"/>
    <property type="match status" value="1"/>
</dbReference>
<dbReference type="STRING" id="673.AL542_00900"/>
<proteinExistence type="predicted"/>